<dbReference type="Proteomes" id="UP000069030">
    <property type="component" value="Chromosome"/>
</dbReference>
<feature type="signal peptide" evidence="2">
    <location>
        <begin position="1"/>
        <end position="19"/>
    </location>
</feature>
<evidence type="ECO:0000313" key="3">
    <source>
        <dbReference type="EMBL" id="ALU26029.1"/>
    </source>
</evidence>
<feature type="region of interest" description="Disordered" evidence="1">
    <location>
        <begin position="86"/>
        <end position="127"/>
    </location>
</feature>
<evidence type="ECO:0000313" key="4">
    <source>
        <dbReference type="Proteomes" id="UP000069030"/>
    </source>
</evidence>
<evidence type="ECO:0000256" key="2">
    <source>
        <dbReference type="SAM" id="SignalP"/>
    </source>
</evidence>
<feature type="chain" id="PRO_5043624073" evidence="2">
    <location>
        <begin position="20"/>
        <end position="127"/>
    </location>
</feature>
<dbReference type="KEGG" id="mod:AS202_07665"/>
<gene>
    <name evidence="3" type="ORF">AS202_07665</name>
</gene>
<sequence length="127" mass="13493">MNRKSSKAVSLVLITAALASCSKTPDKQEEQEQAQKVYMRADSSAPYTDVTQQYNQQRHHSGGGMGSALLWYMAFRPLMGGGMGYASNGLSHQANVGTNTSKSNAVKTHKSARGGFGNTSKSSTVSS</sequence>
<dbReference type="eggNOG" id="ENOG5032T8F">
    <property type="taxonomic scope" value="Bacteria"/>
</dbReference>
<protein>
    <submittedName>
        <fullName evidence="3">Uncharacterized protein</fullName>
    </submittedName>
</protein>
<feature type="compositionally biased region" description="Polar residues" evidence="1">
    <location>
        <begin position="88"/>
        <end position="106"/>
    </location>
</feature>
<name>A0A0S7E803_9FLAO</name>
<dbReference type="PROSITE" id="PS51257">
    <property type="entry name" value="PROKAR_LIPOPROTEIN"/>
    <property type="match status" value="1"/>
</dbReference>
<dbReference type="AlphaFoldDB" id="A0A0S7E803"/>
<feature type="compositionally biased region" description="Polar residues" evidence="1">
    <location>
        <begin position="118"/>
        <end position="127"/>
    </location>
</feature>
<dbReference type="EMBL" id="CP013690">
    <property type="protein sequence ID" value="ALU26029.1"/>
    <property type="molecule type" value="Genomic_DNA"/>
</dbReference>
<proteinExistence type="predicted"/>
<dbReference type="RefSeq" id="WP_006257462.1">
    <property type="nucleotide sequence ID" value="NZ_BCMQ01000001.1"/>
</dbReference>
<keyword evidence="2" id="KW-0732">Signal</keyword>
<organism evidence="3 4">
    <name type="scientific">Myroides odoratimimus</name>
    <dbReference type="NCBI Taxonomy" id="76832"/>
    <lineage>
        <taxon>Bacteria</taxon>
        <taxon>Pseudomonadati</taxon>
        <taxon>Bacteroidota</taxon>
        <taxon>Flavobacteriia</taxon>
        <taxon>Flavobacteriales</taxon>
        <taxon>Flavobacteriaceae</taxon>
        <taxon>Myroides</taxon>
    </lineage>
</organism>
<accession>A0A0S7E803</accession>
<dbReference type="GeneID" id="66974674"/>
<reference evidence="3 4" key="1">
    <citation type="journal article" date="2016" name="J. Zhejiang Univ. Sci. B">
        <title>Antibiotic resistance mechanisms of Myroides sp.</title>
        <authorList>
            <person name="Hu S."/>
            <person name="Yuan S."/>
            <person name="Qu H."/>
            <person name="Jiang T."/>
            <person name="Zhou Y."/>
            <person name="Wang M."/>
            <person name="Ming D."/>
        </authorList>
    </citation>
    <scope>NUCLEOTIDE SEQUENCE [LARGE SCALE GENOMIC DNA]</scope>
    <source>
        <strain evidence="3 4">PR63039</strain>
    </source>
</reference>
<evidence type="ECO:0000256" key="1">
    <source>
        <dbReference type="SAM" id="MobiDB-lite"/>
    </source>
</evidence>